<dbReference type="STRING" id="1724.GCA_001044175_01187"/>
<keyword evidence="7" id="KW-1185">Reference proteome</keyword>
<keyword evidence="1 5" id="KW-0132">Cell division</keyword>
<evidence type="ECO:0000256" key="3">
    <source>
        <dbReference type="ARBA" id="ARBA00023306"/>
    </source>
</evidence>
<comment type="subunit">
    <text evidence="5">Homodimer. Interacts with FtsZ.</text>
</comment>
<dbReference type="HAMAP" id="MF_01197">
    <property type="entry name" value="SepF"/>
    <property type="match status" value="1"/>
</dbReference>
<organism evidence="6 7">
    <name type="scientific">Corynebacterium renale</name>
    <dbReference type="NCBI Taxonomy" id="1724"/>
    <lineage>
        <taxon>Bacteria</taxon>
        <taxon>Bacillati</taxon>
        <taxon>Actinomycetota</taxon>
        <taxon>Actinomycetes</taxon>
        <taxon>Mycobacteriales</taxon>
        <taxon>Corynebacteriaceae</taxon>
        <taxon>Corynebacterium</taxon>
    </lineage>
</organism>
<evidence type="ECO:0000313" key="6">
    <source>
        <dbReference type="EMBL" id="PFG28408.1"/>
    </source>
</evidence>
<evidence type="ECO:0000256" key="4">
    <source>
        <dbReference type="ARBA" id="ARBA00044936"/>
    </source>
</evidence>
<comment type="similarity">
    <text evidence="5">Belongs to the SepF family.</text>
</comment>
<name>A0A2A9DNZ5_9CORY</name>
<reference evidence="6 7" key="1">
    <citation type="submission" date="2017-10" db="EMBL/GenBank/DDBJ databases">
        <title>Sequencing the genomes of 1000 actinobacteria strains.</title>
        <authorList>
            <person name="Klenk H.-P."/>
        </authorList>
    </citation>
    <scope>NUCLEOTIDE SEQUENCE [LARGE SCALE GENOMIC DNA]</scope>
    <source>
        <strain evidence="6 7">DSM 20688</strain>
    </source>
</reference>
<accession>A0A2A9DNZ5</accession>
<proteinExistence type="inferred from homology"/>
<dbReference type="GO" id="GO:0005737">
    <property type="term" value="C:cytoplasm"/>
    <property type="evidence" value="ECO:0007669"/>
    <property type="project" value="UniProtKB-SubCell"/>
</dbReference>
<dbReference type="OrthoDB" id="3731101at2"/>
<keyword evidence="5" id="KW-0963">Cytoplasm</keyword>
<evidence type="ECO:0000256" key="5">
    <source>
        <dbReference type="HAMAP-Rule" id="MF_01197"/>
    </source>
</evidence>
<comment type="function">
    <text evidence="4 5">Cell division protein that is part of the divisome complex and is recruited early to the Z-ring. Probably stimulates Z-ring formation, perhaps through the cross-linking of FtsZ protofilaments. Its function overlaps with FtsA.</text>
</comment>
<dbReference type="InterPro" id="IPR023052">
    <property type="entry name" value="Cell_div_SepF"/>
</dbReference>
<dbReference type="EMBL" id="PDJF01000001">
    <property type="protein sequence ID" value="PFG28408.1"/>
    <property type="molecule type" value="Genomic_DNA"/>
</dbReference>
<protein>
    <recommendedName>
        <fullName evidence="5">Cell division protein SepF</fullName>
    </recommendedName>
</protein>
<dbReference type="GO" id="GO:0043093">
    <property type="term" value="P:FtsZ-dependent cytokinesis"/>
    <property type="evidence" value="ECO:0007669"/>
    <property type="project" value="UniProtKB-UniRule"/>
</dbReference>
<sequence>MSILKNAKEFFGLAPLDDEHDDAYYAESPRYETSGSAAYQPRSYEYEREPYEPTPAPAIALVRLRTYKEAAEVGEPFRDGDAVIIDMEDMDTAEARRVIDFAAGLCYALRGKMEQLSARVFALVPEGAPLSTHELKRAAHIR</sequence>
<gene>
    <name evidence="5" type="primary">sepF</name>
    <name evidence="6" type="ORF">ATK06_1519</name>
</gene>
<dbReference type="PANTHER" id="PTHR35798:SF1">
    <property type="entry name" value="CELL DIVISION PROTEIN SEPF"/>
    <property type="match status" value="1"/>
</dbReference>
<dbReference type="Proteomes" id="UP000221653">
    <property type="component" value="Unassembled WGS sequence"/>
</dbReference>
<dbReference type="Gene3D" id="3.30.110.150">
    <property type="entry name" value="SepF-like protein"/>
    <property type="match status" value="1"/>
</dbReference>
<evidence type="ECO:0000313" key="7">
    <source>
        <dbReference type="Proteomes" id="UP000221653"/>
    </source>
</evidence>
<evidence type="ECO:0000256" key="2">
    <source>
        <dbReference type="ARBA" id="ARBA00023210"/>
    </source>
</evidence>
<comment type="caution">
    <text evidence="6">The sequence shown here is derived from an EMBL/GenBank/DDBJ whole genome shotgun (WGS) entry which is preliminary data.</text>
</comment>
<dbReference type="InterPro" id="IPR007561">
    <property type="entry name" value="Cell_div_SepF/SepF-rel"/>
</dbReference>
<keyword evidence="3 5" id="KW-0131">Cell cycle</keyword>
<dbReference type="InterPro" id="IPR038594">
    <property type="entry name" value="SepF-like_sf"/>
</dbReference>
<comment type="subcellular location">
    <subcellularLocation>
        <location evidence="5">Cytoplasm</location>
    </subcellularLocation>
    <text evidence="5">Localizes to the division site, in a FtsZ-dependent manner.</text>
</comment>
<keyword evidence="2 5" id="KW-0717">Septation</keyword>
<dbReference type="Pfam" id="PF04472">
    <property type="entry name" value="SepF"/>
    <property type="match status" value="1"/>
</dbReference>
<dbReference type="PANTHER" id="PTHR35798">
    <property type="entry name" value="CELL DIVISION PROTEIN SEPF"/>
    <property type="match status" value="1"/>
</dbReference>
<dbReference type="AlphaFoldDB" id="A0A2A9DNZ5"/>
<evidence type="ECO:0000256" key="1">
    <source>
        <dbReference type="ARBA" id="ARBA00022618"/>
    </source>
</evidence>
<dbReference type="GO" id="GO:0000917">
    <property type="term" value="P:division septum assembly"/>
    <property type="evidence" value="ECO:0007669"/>
    <property type="project" value="UniProtKB-KW"/>
</dbReference>
<dbReference type="RefSeq" id="WP_048379366.1">
    <property type="nucleotide sequence ID" value="NZ_LDYE01000003.1"/>
</dbReference>